<dbReference type="Proteomes" id="UP001597112">
    <property type="component" value="Unassembled WGS sequence"/>
</dbReference>
<proteinExistence type="predicted"/>
<keyword evidence="6" id="KW-1185">Reference proteome</keyword>
<evidence type="ECO:0000256" key="3">
    <source>
        <dbReference type="ARBA" id="ARBA00023163"/>
    </source>
</evidence>
<organism evidence="5 6">
    <name type="scientific">Ohtaekwangia kribbensis</name>
    <dbReference type="NCBI Taxonomy" id="688913"/>
    <lineage>
        <taxon>Bacteria</taxon>
        <taxon>Pseudomonadati</taxon>
        <taxon>Bacteroidota</taxon>
        <taxon>Cytophagia</taxon>
        <taxon>Cytophagales</taxon>
        <taxon>Fulvivirgaceae</taxon>
        <taxon>Ohtaekwangia</taxon>
    </lineage>
</organism>
<gene>
    <name evidence="5" type="ORF">ACFQ21_02145</name>
</gene>
<comment type="caution">
    <text evidence="5">The sequence shown here is derived from an EMBL/GenBank/DDBJ whole genome shotgun (WGS) entry which is preliminary data.</text>
</comment>
<feature type="domain" description="HTH hxlR-type" evidence="4">
    <location>
        <begin position="18"/>
        <end position="121"/>
    </location>
</feature>
<dbReference type="PANTHER" id="PTHR33204">
    <property type="entry name" value="TRANSCRIPTIONAL REGULATOR, MARR FAMILY"/>
    <property type="match status" value="1"/>
</dbReference>
<dbReference type="SUPFAM" id="SSF46785">
    <property type="entry name" value="Winged helix' DNA-binding domain"/>
    <property type="match status" value="1"/>
</dbReference>
<dbReference type="InterPro" id="IPR036390">
    <property type="entry name" value="WH_DNA-bd_sf"/>
</dbReference>
<dbReference type="EMBL" id="JBHTKA010000001">
    <property type="protein sequence ID" value="MFD0998081.1"/>
    <property type="molecule type" value="Genomic_DNA"/>
</dbReference>
<keyword evidence="1" id="KW-0805">Transcription regulation</keyword>
<evidence type="ECO:0000313" key="6">
    <source>
        <dbReference type="Proteomes" id="UP001597112"/>
    </source>
</evidence>
<dbReference type="Gene3D" id="1.10.10.10">
    <property type="entry name" value="Winged helix-like DNA-binding domain superfamily/Winged helix DNA-binding domain"/>
    <property type="match status" value="1"/>
</dbReference>
<dbReference type="Pfam" id="PF01638">
    <property type="entry name" value="HxlR"/>
    <property type="match status" value="1"/>
</dbReference>
<evidence type="ECO:0000259" key="4">
    <source>
        <dbReference type="PROSITE" id="PS51118"/>
    </source>
</evidence>
<accession>A0ABW3JY46</accession>
<dbReference type="InterPro" id="IPR002577">
    <property type="entry name" value="HTH_HxlR"/>
</dbReference>
<name>A0ABW3JY46_9BACT</name>
<dbReference type="PROSITE" id="PS51118">
    <property type="entry name" value="HTH_HXLR"/>
    <property type="match status" value="1"/>
</dbReference>
<evidence type="ECO:0000256" key="2">
    <source>
        <dbReference type="ARBA" id="ARBA00023125"/>
    </source>
</evidence>
<evidence type="ECO:0000313" key="5">
    <source>
        <dbReference type="EMBL" id="MFD0998081.1"/>
    </source>
</evidence>
<keyword evidence="3" id="KW-0804">Transcription</keyword>
<reference evidence="6" key="1">
    <citation type="journal article" date="2019" name="Int. J. Syst. Evol. Microbiol.">
        <title>The Global Catalogue of Microorganisms (GCM) 10K type strain sequencing project: providing services to taxonomists for standard genome sequencing and annotation.</title>
        <authorList>
            <consortium name="The Broad Institute Genomics Platform"/>
            <consortium name="The Broad Institute Genome Sequencing Center for Infectious Disease"/>
            <person name="Wu L."/>
            <person name="Ma J."/>
        </authorList>
    </citation>
    <scope>NUCLEOTIDE SEQUENCE [LARGE SCALE GENOMIC DNA]</scope>
    <source>
        <strain evidence="6">CCUG 58938</strain>
    </source>
</reference>
<dbReference type="RefSeq" id="WP_377574166.1">
    <property type="nucleotide sequence ID" value="NZ_JBHTKA010000001.1"/>
</dbReference>
<protein>
    <submittedName>
        <fullName evidence="5">Winged helix-turn-helix transcriptional regulator</fullName>
    </submittedName>
</protein>
<sequence length="138" mass="15657">MKSKNRKTTVNKEFTDECTKILSAVSDALYAIGGKWKLMIIIAMARGNNRFTELQRQVKGISARVLSNELKELELNGFIVKKVSVGYPVTIEYELLPYSHTLEEVVKAMTKWGIQHRQKIKTDLASASHYGSKNLKKI</sequence>
<dbReference type="InterPro" id="IPR036388">
    <property type="entry name" value="WH-like_DNA-bd_sf"/>
</dbReference>
<evidence type="ECO:0000256" key="1">
    <source>
        <dbReference type="ARBA" id="ARBA00023015"/>
    </source>
</evidence>
<keyword evidence="2" id="KW-0238">DNA-binding</keyword>